<dbReference type="InterPro" id="IPR015889">
    <property type="entry name" value="Intradiol_dOase_core"/>
</dbReference>
<proteinExistence type="predicted"/>
<comment type="caution">
    <text evidence="4">The sequence shown here is derived from an EMBL/GenBank/DDBJ whole genome shotgun (WGS) entry which is preliminary data.</text>
</comment>
<feature type="region of interest" description="Disordered" evidence="1">
    <location>
        <begin position="353"/>
        <end position="384"/>
    </location>
</feature>
<evidence type="ECO:0000313" key="5">
    <source>
        <dbReference type="Proteomes" id="UP000801428"/>
    </source>
</evidence>
<dbReference type="EMBL" id="SWKU01000020">
    <property type="protein sequence ID" value="KAF2998191.1"/>
    <property type="molecule type" value="Genomic_DNA"/>
</dbReference>
<feature type="signal peptide" evidence="2">
    <location>
        <begin position="1"/>
        <end position="19"/>
    </location>
</feature>
<dbReference type="PANTHER" id="PTHR34315">
    <property type="match status" value="1"/>
</dbReference>
<dbReference type="Gene3D" id="2.60.130.10">
    <property type="entry name" value="Aromatic compound dioxygenase"/>
    <property type="match status" value="1"/>
</dbReference>
<protein>
    <recommendedName>
        <fullName evidence="3">Intradiol ring-cleavage dioxygenases domain-containing protein</fullName>
    </recommendedName>
</protein>
<dbReference type="SUPFAM" id="SSF49482">
    <property type="entry name" value="Aromatic compound dioxygenase"/>
    <property type="match status" value="1"/>
</dbReference>
<feature type="compositionally biased region" description="Low complexity" evidence="1">
    <location>
        <begin position="423"/>
        <end position="479"/>
    </location>
</feature>
<evidence type="ECO:0000259" key="3">
    <source>
        <dbReference type="Pfam" id="PF00775"/>
    </source>
</evidence>
<dbReference type="PANTHER" id="PTHR34315:SF1">
    <property type="entry name" value="INTRADIOL RING-CLEAVAGE DIOXYGENASES DOMAIN-CONTAINING PROTEIN-RELATED"/>
    <property type="match status" value="1"/>
</dbReference>
<accession>A0A9P4TA00</accession>
<keyword evidence="5" id="KW-1185">Reference proteome</keyword>
<dbReference type="OrthoDB" id="121380at2759"/>
<dbReference type="AlphaFoldDB" id="A0A9P4TA00"/>
<sequence>MKFISALAGAALLAQQSAAHPGDSAEEHARELAQRAAYLSTHKRSLAHCADTLKARGNDLAMAHRRSLEVKKMRAKRAIDQEKNYLRARDLDTVLATSHASNLTGITADTDPATLFTGNNSCILTPEVTQGPYWVQGELIRDDITEDQEGVPLHLDIQVIDVNTCEPVPSVYLELWHCNSTGVYSGVVASGNGDSSDETNLDKTFLRGISQADESGVVQFDTLFPGHYTGRATHIHVMTHTLDATVNANNTLTGTSVSHVGQMFFDQDLIEAVDAVEPYASNTQELTENSEDSILSEEASDVDPMVEYVLLGDDISEGIFGWLAFGMDSGASYNVTPAANLYAEGGVANANSGMGGGGSPPGGNGTGGAPTGPMPSGAAPSGALPTDLAVGSTLTTLVSSSAISSSSAFIVASSAASSATASIAPSASPSKTPQGGKGQQLPPQQPQQPQQQQQQQGQKQGQKQGQQQSQQGQQQSQKQDNGSHHN</sequence>
<feature type="compositionally biased region" description="Gly residues" evidence="1">
    <location>
        <begin position="353"/>
        <end position="370"/>
    </location>
</feature>
<feature type="chain" id="PRO_5040409758" description="Intradiol ring-cleavage dioxygenases domain-containing protein" evidence="2">
    <location>
        <begin position="20"/>
        <end position="486"/>
    </location>
</feature>
<gene>
    <name evidence="4" type="ORF">E8E13_004249</name>
</gene>
<dbReference type="Pfam" id="PF00775">
    <property type="entry name" value="Dioxygenase_C"/>
    <property type="match status" value="1"/>
</dbReference>
<evidence type="ECO:0000256" key="1">
    <source>
        <dbReference type="SAM" id="MobiDB-lite"/>
    </source>
</evidence>
<dbReference type="Proteomes" id="UP000801428">
    <property type="component" value="Unassembled WGS sequence"/>
</dbReference>
<reference evidence="4" key="1">
    <citation type="submission" date="2019-04" db="EMBL/GenBank/DDBJ databases">
        <title>Sequencing of skin fungus with MAO and IRED activity.</title>
        <authorList>
            <person name="Marsaioli A.J."/>
            <person name="Bonatto J.M.C."/>
            <person name="Reis Junior O."/>
        </authorList>
    </citation>
    <scope>NUCLEOTIDE SEQUENCE</scope>
    <source>
        <strain evidence="4">30M1</strain>
    </source>
</reference>
<feature type="domain" description="Intradiol ring-cleavage dioxygenases" evidence="3">
    <location>
        <begin position="139"/>
        <end position="232"/>
    </location>
</feature>
<name>A0A9P4TA00_CURKU</name>
<evidence type="ECO:0000313" key="4">
    <source>
        <dbReference type="EMBL" id="KAF2998191.1"/>
    </source>
</evidence>
<feature type="region of interest" description="Disordered" evidence="1">
    <location>
        <begin position="423"/>
        <end position="486"/>
    </location>
</feature>
<keyword evidence="2" id="KW-0732">Signal</keyword>
<dbReference type="GO" id="GO:0008199">
    <property type="term" value="F:ferric iron binding"/>
    <property type="evidence" value="ECO:0007669"/>
    <property type="project" value="InterPro"/>
</dbReference>
<dbReference type="InterPro" id="IPR000627">
    <property type="entry name" value="Intradiol_dOase_C"/>
</dbReference>
<feature type="compositionally biased region" description="Low complexity" evidence="1">
    <location>
        <begin position="374"/>
        <end position="384"/>
    </location>
</feature>
<dbReference type="CDD" id="cd03457">
    <property type="entry name" value="intradiol_dioxygenase_like"/>
    <property type="match status" value="1"/>
</dbReference>
<organism evidence="4 5">
    <name type="scientific">Curvularia kusanoi</name>
    <name type="common">Cochliobolus kusanoi</name>
    <dbReference type="NCBI Taxonomy" id="90978"/>
    <lineage>
        <taxon>Eukaryota</taxon>
        <taxon>Fungi</taxon>
        <taxon>Dikarya</taxon>
        <taxon>Ascomycota</taxon>
        <taxon>Pezizomycotina</taxon>
        <taxon>Dothideomycetes</taxon>
        <taxon>Pleosporomycetidae</taxon>
        <taxon>Pleosporales</taxon>
        <taxon>Pleosporineae</taxon>
        <taxon>Pleosporaceae</taxon>
        <taxon>Curvularia</taxon>
    </lineage>
</organism>
<dbReference type="GO" id="GO:0016702">
    <property type="term" value="F:oxidoreductase activity, acting on single donors with incorporation of molecular oxygen, incorporation of two atoms of oxygen"/>
    <property type="evidence" value="ECO:0007669"/>
    <property type="project" value="InterPro"/>
</dbReference>
<evidence type="ECO:0000256" key="2">
    <source>
        <dbReference type="SAM" id="SignalP"/>
    </source>
</evidence>